<organism evidence="1 2">
    <name type="scientific">Ferrimonas balearica (strain DSM 9799 / CCM 4581 / KCTC 23876 / PAT)</name>
    <dbReference type="NCBI Taxonomy" id="550540"/>
    <lineage>
        <taxon>Bacteria</taxon>
        <taxon>Pseudomonadati</taxon>
        <taxon>Pseudomonadota</taxon>
        <taxon>Gammaproteobacteria</taxon>
        <taxon>Alteromonadales</taxon>
        <taxon>Ferrimonadaceae</taxon>
        <taxon>Ferrimonas</taxon>
    </lineage>
</organism>
<name>E1SRJ3_FERBD</name>
<dbReference type="STRING" id="550540.Fbal_1740"/>
<reference evidence="1 2" key="1">
    <citation type="journal article" date="2010" name="Stand. Genomic Sci.">
        <title>Complete genome sequence of Ferrimonas balearica type strain (PAT).</title>
        <authorList>
            <person name="Nolan M."/>
            <person name="Sikorski J."/>
            <person name="Davenport K."/>
            <person name="Lucas S."/>
            <person name="Glavina Del Rio T."/>
            <person name="Tice H."/>
            <person name="Cheng J."/>
            <person name="Goodwin L."/>
            <person name="Pitluck S."/>
            <person name="Liolios K."/>
            <person name="Ivanova N."/>
            <person name="Mavromatis K."/>
            <person name="Ovchinnikova G."/>
            <person name="Pati A."/>
            <person name="Chen A."/>
            <person name="Palaniappan K."/>
            <person name="Land M."/>
            <person name="Hauser L."/>
            <person name="Chang Y."/>
            <person name="Jeffries C."/>
            <person name="Tapia R."/>
            <person name="Brettin T."/>
            <person name="Detter J."/>
            <person name="Han C."/>
            <person name="Yasawong M."/>
            <person name="Rohde M."/>
            <person name="Tindall B."/>
            <person name="Goker M."/>
            <person name="Woyke T."/>
            <person name="Bristow J."/>
            <person name="Eisen J."/>
            <person name="Markowitz V."/>
            <person name="Hugenholtz P."/>
            <person name="Kyrpides N."/>
            <person name="Klenk H."/>
            <person name="Lapidus A."/>
        </authorList>
    </citation>
    <scope>NUCLEOTIDE SEQUENCE [LARGE SCALE GENOMIC DNA]</scope>
    <source>
        <strain evidence="2">DSM 9799 / CCM 4581 / KCTC 23876 / PAT</strain>
    </source>
</reference>
<protein>
    <submittedName>
        <fullName evidence="1">Uncharacterized protein</fullName>
    </submittedName>
</protein>
<keyword evidence="2" id="KW-1185">Reference proteome</keyword>
<accession>E1SRJ3</accession>
<gene>
    <name evidence="1" type="ordered locus">Fbal_1740</name>
</gene>
<dbReference type="GeneID" id="67181947"/>
<dbReference type="HOGENOM" id="CLU_739159_0_0_6"/>
<dbReference type="RefSeq" id="WP_013345250.1">
    <property type="nucleotide sequence ID" value="NC_014541.1"/>
</dbReference>
<sequence length="374" mass="42686">MRWLPLVALLIGCSARTPPVPEVSVTPLADLRGPMSVVERLSDDLNEGDQSALRMAIQPDHPLAQWEPELLNDPAWRELVDQWVEELVMHAGTGQWQFRQLVTVGSGWRAEYRLVHENFAVEYFYFDIGDGPQGLRIEDMGNHLFQMSQVQLMDHLYHQLMREYGEAEQPFNHFFSYLQPYGEGEVDKSVFVKAYRQLPKEIQANSLTRELVLRALSGNESQWYSGLPSNMVHRLYGDDYRLMQTNTCLSDLDADCRGIFERLPATLRNDVAMQTEMGIRALHRGELERAGAYADAALADSDDYLPTFWLSLQVALGEDDHSSAIASLDRLSRQFDLPLDKTILFEVYPAAGERLLASSDFTQWAQRVQEEEAQ</sequence>
<dbReference type="AlphaFoldDB" id="E1SRJ3"/>
<proteinExistence type="predicted"/>
<dbReference type="OrthoDB" id="6399884at2"/>
<dbReference type="KEGG" id="fbl:Fbal_1740"/>
<dbReference type="Proteomes" id="UP000006683">
    <property type="component" value="Chromosome"/>
</dbReference>
<evidence type="ECO:0000313" key="1">
    <source>
        <dbReference type="EMBL" id="ADN75944.1"/>
    </source>
</evidence>
<evidence type="ECO:0000313" key="2">
    <source>
        <dbReference type="Proteomes" id="UP000006683"/>
    </source>
</evidence>
<dbReference type="EMBL" id="CP002209">
    <property type="protein sequence ID" value="ADN75944.1"/>
    <property type="molecule type" value="Genomic_DNA"/>
</dbReference>